<accession>A0A6J4SLH2</accession>
<organism evidence="1">
    <name type="scientific">uncultured Solirubrobacteraceae bacterium</name>
    <dbReference type="NCBI Taxonomy" id="1162706"/>
    <lineage>
        <taxon>Bacteria</taxon>
        <taxon>Bacillati</taxon>
        <taxon>Actinomycetota</taxon>
        <taxon>Thermoleophilia</taxon>
        <taxon>Solirubrobacterales</taxon>
        <taxon>Solirubrobacteraceae</taxon>
        <taxon>environmental samples</taxon>
    </lineage>
</organism>
<gene>
    <name evidence="1" type="ORF">AVDCRST_MAG69-1782</name>
</gene>
<protein>
    <recommendedName>
        <fullName evidence="2">DUF5808 domain-containing protein</fullName>
    </recommendedName>
</protein>
<reference evidence="1" key="1">
    <citation type="submission" date="2020-02" db="EMBL/GenBank/DDBJ databases">
        <authorList>
            <person name="Meier V. D."/>
        </authorList>
    </citation>
    <scope>NUCLEOTIDE SEQUENCE</scope>
    <source>
        <strain evidence="1">AVDCRST_MAG69</strain>
    </source>
</reference>
<evidence type="ECO:0008006" key="2">
    <source>
        <dbReference type="Google" id="ProtNLM"/>
    </source>
</evidence>
<dbReference type="EMBL" id="CADCVP010000188">
    <property type="protein sequence ID" value="CAA9499254.1"/>
    <property type="molecule type" value="Genomic_DNA"/>
</dbReference>
<name>A0A6J4SLH2_9ACTN</name>
<proteinExistence type="predicted"/>
<dbReference type="AlphaFoldDB" id="A0A6J4SLH2"/>
<evidence type="ECO:0000313" key="1">
    <source>
        <dbReference type="EMBL" id="CAA9499254.1"/>
    </source>
</evidence>
<sequence>MAVWVGGTVFGRYALNPAVKRVSSHAERGAVANEAWNRFNALNAVALTAVGVGHLGGRLTELRFSNLSQREKPLVRAMDVFTTAGVTTGVLTGIQGRRLAKQDADGAVPIETGSTPAIDTPEEAVRLQKSINALGRVNLVSGIGLVTSTGWFWRSAVSHPPKKRALRRSAAKTSARPGLRKASDMLAAATLALTAAAFGKELREPKRRRDWRGELLGIPYDFRKPTADKLKRSYWSPDDRRVIKPRAFGLGWDVNIGRLWRLAATP</sequence>